<dbReference type="InterPro" id="IPR015422">
    <property type="entry name" value="PyrdxlP-dep_Trfase_small"/>
</dbReference>
<evidence type="ECO:0000313" key="13">
    <source>
        <dbReference type="EMBL" id="CAJ0600536.1"/>
    </source>
</evidence>
<dbReference type="GO" id="GO:0004058">
    <property type="term" value="F:aromatic-L-amino-acid decarboxylase activity"/>
    <property type="evidence" value="ECO:0007669"/>
    <property type="project" value="UniProtKB-EC"/>
</dbReference>
<evidence type="ECO:0000256" key="3">
    <source>
        <dbReference type="ARBA" id="ARBA00011738"/>
    </source>
</evidence>
<evidence type="ECO:0000256" key="9">
    <source>
        <dbReference type="ARBA" id="ARBA00040968"/>
    </source>
</evidence>
<comment type="cofactor">
    <cofactor evidence="1 11 12">
        <name>pyridoxal 5'-phosphate</name>
        <dbReference type="ChEBI" id="CHEBI:597326"/>
    </cofactor>
</comment>
<dbReference type="GO" id="GO:0019752">
    <property type="term" value="P:carboxylic acid metabolic process"/>
    <property type="evidence" value="ECO:0007669"/>
    <property type="project" value="InterPro"/>
</dbReference>
<evidence type="ECO:0000256" key="11">
    <source>
        <dbReference type="PIRSR" id="PIRSR602129-50"/>
    </source>
</evidence>
<evidence type="ECO:0000256" key="2">
    <source>
        <dbReference type="ARBA" id="ARBA00009533"/>
    </source>
</evidence>
<dbReference type="EMBL" id="CATQJL010000223">
    <property type="protein sequence ID" value="CAJ0600536.1"/>
    <property type="molecule type" value="Genomic_DNA"/>
</dbReference>
<dbReference type="InterPro" id="IPR015421">
    <property type="entry name" value="PyrdxlP-dep_Trfase_major"/>
</dbReference>
<gene>
    <name evidence="13" type="ORF">CYNAS_LOCUS12519</name>
</gene>
<evidence type="ECO:0000256" key="4">
    <source>
        <dbReference type="ARBA" id="ARBA00022584"/>
    </source>
</evidence>
<dbReference type="GO" id="GO:0030170">
    <property type="term" value="F:pyridoxal phosphate binding"/>
    <property type="evidence" value="ECO:0007669"/>
    <property type="project" value="InterPro"/>
</dbReference>
<accession>A0AA36GYL2</accession>
<dbReference type="GO" id="GO:0042423">
    <property type="term" value="P:catecholamine biosynthetic process"/>
    <property type="evidence" value="ECO:0007669"/>
    <property type="project" value="UniProtKB-KW"/>
</dbReference>
<dbReference type="AlphaFoldDB" id="A0AA36GYL2"/>
<dbReference type="Proteomes" id="UP001176961">
    <property type="component" value="Unassembled WGS sequence"/>
</dbReference>
<evidence type="ECO:0000256" key="1">
    <source>
        <dbReference type="ARBA" id="ARBA00001933"/>
    </source>
</evidence>
<dbReference type="PRINTS" id="PR00800">
    <property type="entry name" value="YHDCRBOXLASE"/>
</dbReference>
<keyword evidence="5" id="KW-0210">Decarboxylase</keyword>
<dbReference type="InterPro" id="IPR015424">
    <property type="entry name" value="PyrdxlP-dep_Trfase"/>
</dbReference>
<dbReference type="Pfam" id="PF00282">
    <property type="entry name" value="Pyridoxal_deC"/>
    <property type="match status" value="2"/>
</dbReference>
<keyword evidence="6 11" id="KW-0663">Pyridoxal phosphate</keyword>
<dbReference type="Gene3D" id="3.90.1150.10">
    <property type="entry name" value="Aspartate Aminotransferase, domain 1"/>
    <property type="match status" value="1"/>
</dbReference>
<comment type="subunit">
    <text evidence="3">Homodimer.</text>
</comment>
<evidence type="ECO:0000256" key="12">
    <source>
        <dbReference type="RuleBase" id="RU000382"/>
    </source>
</evidence>
<dbReference type="GO" id="GO:0005737">
    <property type="term" value="C:cytoplasm"/>
    <property type="evidence" value="ECO:0007669"/>
    <property type="project" value="TreeGrafter"/>
</dbReference>
<reference evidence="13" key="1">
    <citation type="submission" date="2023-07" db="EMBL/GenBank/DDBJ databases">
        <authorList>
            <consortium name="CYATHOMIX"/>
        </authorList>
    </citation>
    <scope>NUCLEOTIDE SEQUENCE</scope>
    <source>
        <strain evidence="13">N/A</strain>
    </source>
</reference>
<dbReference type="Gene3D" id="1.20.1340.10">
    <property type="entry name" value="dopa decarboxylase, N-terminal domain"/>
    <property type="match status" value="1"/>
</dbReference>
<keyword evidence="4" id="KW-0127">Catecholamine biosynthesis</keyword>
<dbReference type="PANTHER" id="PTHR11999">
    <property type="entry name" value="GROUP II PYRIDOXAL-5-PHOSPHATE DECARBOXYLASE"/>
    <property type="match status" value="1"/>
</dbReference>
<dbReference type="GO" id="GO:0006520">
    <property type="term" value="P:amino acid metabolic process"/>
    <property type="evidence" value="ECO:0007669"/>
    <property type="project" value="InterPro"/>
</dbReference>
<dbReference type="SUPFAM" id="SSF53383">
    <property type="entry name" value="PLP-dependent transferases"/>
    <property type="match status" value="1"/>
</dbReference>
<keyword evidence="14" id="KW-1185">Reference proteome</keyword>
<comment type="caution">
    <text evidence="13">The sequence shown here is derived from an EMBL/GenBank/DDBJ whole genome shotgun (WGS) entry which is preliminary data.</text>
</comment>
<evidence type="ECO:0000256" key="5">
    <source>
        <dbReference type="ARBA" id="ARBA00022793"/>
    </source>
</evidence>
<name>A0AA36GYL2_CYLNA</name>
<organism evidence="13 14">
    <name type="scientific">Cylicocyclus nassatus</name>
    <name type="common">Nematode worm</name>
    <dbReference type="NCBI Taxonomy" id="53992"/>
    <lineage>
        <taxon>Eukaryota</taxon>
        <taxon>Metazoa</taxon>
        <taxon>Ecdysozoa</taxon>
        <taxon>Nematoda</taxon>
        <taxon>Chromadorea</taxon>
        <taxon>Rhabditida</taxon>
        <taxon>Rhabditina</taxon>
        <taxon>Rhabditomorpha</taxon>
        <taxon>Strongyloidea</taxon>
        <taxon>Strongylidae</taxon>
        <taxon>Cylicocyclus</taxon>
    </lineage>
</organism>
<dbReference type="Gene3D" id="3.40.640.10">
    <property type="entry name" value="Type I PLP-dependent aspartate aminotransferase-like (Major domain)"/>
    <property type="match status" value="1"/>
</dbReference>
<sequence>MNSEEFRKYGKEMVDFVADYWENIRERQPLPNVKPGYISALVPQKPPAKAEEWESIFKDLEEVVMKGNTYWQHPHFFAYFPTACSYPAIMADILSGGIAGIGFSWKSGPAMTELEMATLDWLVDILGLPDHFKNSHPGPGTGIIQNTASDATMIAIMAARARAVEALKNESNSFFSWMTSTELGKSVKSILSKVRQETIEEEENGIIYPYYHDPALFEKLIAYCSDQAHSSVEKGAMLCGVKLRKLKSSVDPQLKNFTITKETLEEAIKEDRALGLIPFIMIATLGTTSTCSMDRLDELGPICNREQIWLHVDAAYAGSFLICPEFRYLSKGIEMVDSFNFNAHKAMLVNFDCSPMWLKDGTTAAKYFNVDPVYLKHEHQAVASDYRHLQVALGRRFRALKIWFVLRKLGIEFIQETLRRQNNQAVLFAKLVEDDDVFELFVPQHLGLVCFRIKNSQNQENEVLCAAINDDHRIHLVPSKAHNTFFLRLAVCSQLATEDDIRYAYNVCKEVRIRLLENA</sequence>
<evidence type="ECO:0000313" key="14">
    <source>
        <dbReference type="Proteomes" id="UP001176961"/>
    </source>
</evidence>
<protein>
    <recommendedName>
        <fullName evidence="9">Aromatic-L-amino-acid decarboxylase</fullName>
        <ecNumber evidence="8">4.1.1.28</ecNumber>
    </recommendedName>
    <alternativeName>
        <fullName evidence="10">DOPA decarboxylase</fullName>
    </alternativeName>
</protein>
<dbReference type="EC" id="4.1.1.28" evidence="8"/>
<keyword evidence="7 12" id="KW-0456">Lyase</keyword>
<evidence type="ECO:0000256" key="7">
    <source>
        <dbReference type="ARBA" id="ARBA00023239"/>
    </source>
</evidence>
<evidence type="ECO:0000256" key="8">
    <source>
        <dbReference type="ARBA" id="ARBA00038886"/>
    </source>
</evidence>
<dbReference type="InterPro" id="IPR002129">
    <property type="entry name" value="PyrdxlP-dep_de-COase"/>
</dbReference>
<dbReference type="PANTHER" id="PTHR11999:SF167">
    <property type="entry name" value="AROMATIC-L-AMINO-ACID DECARBOXYLASE"/>
    <property type="match status" value="1"/>
</dbReference>
<proteinExistence type="inferred from homology"/>
<feature type="modified residue" description="N6-(pyridoxal phosphate)lysine" evidence="11">
    <location>
        <position position="345"/>
    </location>
</feature>
<evidence type="ECO:0000256" key="6">
    <source>
        <dbReference type="ARBA" id="ARBA00022898"/>
    </source>
</evidence>
<dbReference type="GO" id="GO:0042427">
    <property type="term" value="P:serotonin biosynthetic process"/>
    <property type="evidence" value="ECO:0007669"/>
    <property type="project" value="TreeGrafter"/>
</dbReference>
<dbReference type="InterPro" id="IPR010977">
    <property type="entry name" value="Aromatic_deC"/>
</dbReference>
<comment type="similarity">
    <text evidence="2 12">Belongs to the group II decarboxylase family.</text>
</comment>
<dbReference type="FunFam" id="1.20.1340.10:FF:000001">
    <property type="entry name" value="Histidine decarboxylase"/>
    <property type="match status" value="1"/>
</dbReference>
<evidence type="ECO:0000256" key="10">
    <source>
        <dbReference type="ARBA" id="ARBA00041275"/>
    </source>
</evidence>